<feature type="domain" description="AB hydrolase-1" evidence="4">
    <location>
        <begin position="25"/>
        <end position="259"/>
    </location>
</feature>
<dbReference type="PANTHER" id="PTHR42916">
    <property type="entry name" value="2-SUCCINYL-5-ENOLPYRUVYL-6-HYDROXY-3-CYCLOHEXENE-1-CARBOXYLATE SYNTHASE"/>
    <property type="match status" value="1"/>
</dbReference>
<dbReference type="PRINTS" id="PR00412">
    <property type="entry name" value="EPOXHYDRLASE"/>
</dbReference>
<keyword evidence="2 3" id="KW-0456">Lyase</keyword>
<dbReference type="SUPFAM" id="SSF53474">
    <property type="entry name" value="alpha/beta-Hydrolases"/>
    <property type="match status" value="1"/>
</dbReference>
<evidence type="ECO:0000313" key="6">
    <source>
        <dbReference type="Proteomes" id="UP000316292"/>
    </source>
</evidence>
<dbReference type="InterPro" id="IPR000639">
    <property type="entry name" value="Epox_hydrolase-like"/>
</dbReference>
<dbReference type="Gene3D" id="3.40.50.1820">
    <property type="entry name" value="alpha/beta hydrolase"/>
    <property type="match status" value="1"/>
</dbReference>
<evidence type="ECO:0000256" key="2">
    <source>
        <dbReference type="ARBA" id="ARBA00023239"/>
    </source>
</evidence>
<dbReference type="UniPathway" id="UPA01057">
    <property type="reaction ID" value="UER00900"/>
</dbReference>
<dbReference type="EC" id="4.2.99.20" evidence="3"/>
<comment type="subunit">
    <text evidence="3">Monomer.</text>
</comment>
<dbReference type="GO" id="GO:0009234">
    <property type="term" value="P:menaquinone biosynthetic process"/>
    <property type="evidence" value="ECO:0007669"/>
    <property type="project" value="UniProtKB-UniRule"/>
</dbReference>
<accession>A0A538SFE6</accession>
<dbReference type="HAMAP" id="MF_01660">
    <property type="entry name" value="MenH"/>
    <property type="match status" value="1"/>
</dbReference>
<comment type="pathway">
    <text evidence="3">Quinol/quinone metabolism; 1,4-dihydroxy-2-naphthoate biosynthesis; 1,4-dihydroxy-2-naphthoate from chorismate: step 3/7.</text>
</comment>
<evidence type="ECO:0000259" key="4">
    <source>
        <dbReference type="Pfam" id="PF00561"/>
    </source>
</evidence>
<sequence>MNLDIRGVTYHIEAEGTTAHERMAVLLHGFSGSGQDWTEIAPKLRAMDRAVVAIDLAGHGKTESPADPARYTMSETVRDLDQIASRLGISEADWIGYSMGGRVALHFALAYPTRVRSLVVESASAGIEESQARAKRRESDDALAKRIEERGVEWFADYWSALPLFETQWELPQATRAALRQRRLANQPQGLADSLRGMGQGAHEYLGDRLGGLRGDVLLLAGSRDLKYVEVARRLAALIPGSQCVVVPQAGHAVHLESPEAFAEALATYWNVAVHDMEASSATSS</sequence>
<comment type="caution">
    <text evidence="5">The sequence shown here is derived from an EMBL/GenBank/DDBJ whole genome shotgun (WGS) entry which is preliminary data.</text>
</comment>
<evidence type="ECO:0000313" key="5">
    <source>
        <dbReference type="EMBL" id="TMQ50077.1"/>
    </source>
</evidence>
<evidence type="ECO:0000256" key="1">
    <source>
        <dbReference type="ARBA" id="ARBA00022428"/>
    </source>
</evidence>
<protein>
    <recommendedName>
        <fullName evidence="3">Putative 2-succinyl-6-hydroxy-2,4-cyclohexadiene-1-carboxylate synthase</fullName>
        <shortName evidence="3">SHCHC synthase</shortName>
        <ecNumber evidence="3">4.2.99.20</ecNumber>
    </recommendedName>
</protein>
<name>A0A538SFE6_UNCEI</name>
<reference evidence="5 6" key="1">
    <citation type="journal article" date="2019" name="Nat. Microbiol.">
        <title>Mediterranean grassland soil C-N compound turnover is dependent on rainfall and depth, and is mediated by genomically divergent microorganisms.</title>
        <authorList>
            <person name="Diamond S."/>
            <person name="Andeer P.F."/>
            <person name="Li Z."/>
            <person name="Crits-Christoph A."/>
            <person name="Burstein D."/>
            <person name="Anantharaman K."/>
            <person name="Lane K.R."/>
            <person name="Thomas B.C."/>
            <person name="Pan C."/>
            <person name="Northen T.R."/>
            <person name="Banfield J.F."/>
        </authorList>
    </citation>
    <scope>NUCLEOTIDE SEQUENCE [LARGE SCALE GENOMIC DNA]</scope>
    <source>
        <strain evidence="5">WS_1</strain>
    </source>
</reference>
<comment type="pathway">
    <text evidence="3">Quinol/quinone metabolism; menaquinone biosynthesis.</text>
</comment>
<comment type="catalytic activity">
    <reaction evidence="3">
        <text>5-enolpyruvoyl-6-hydroxy-2-succinyl-cyclohex-3-ene-1-carboxylate = (1R,6R)-6-hydroxy-2-succinyl-cyclohexa-2,4-diene-1-carboxylate + pyruvate</text>
        <dbReference type="Rhea" id="RHEA:25597"/>
        <dbReference type="ChEBI" id="CHEBI:15361"/>
        <dbReference type="ChEBI" id="CHEBI:58689"/>
        <dbReference type="ChEBI" id="CHEBI:58818"/>
        <dbReference type="EC" id="4.2.99.20"/>
    </reaction>
</comment>
<proteinExistence type="inferred from homology"/>
<dbReference type="InterPro" id="IPR000073">
    <property type="entry name" value="AB_hydrolase_1"/>
</dbReference>
<dbReference type="UniPathway" id="UPA00079"/>
<dbReference type="InterPro" id="IPR022485">
    <property type="entry name" value="SHCHC_synthase_MenH"/>
</dbReference>
<evidence type="ECO:0000256" key="3">
    <source>
        <dbReference type="HAMAP-Rule" id="MF_01660"/>
    </source>
</evidence>
<dbReference type="InterPro" id="IPR029058">
    <property type="entry name" value="AB_hydrolase_fold"/>
</dbReference>
<gene>
    <name evidence="3 5" type="primary">menH</name>
    <name evidence="5" type="ORF">E6K71_03250</name>
</gene>
<dbReference type="Pfam" id="PF00561">
    <property type="entry name" value="Abhydrolase_1"/>
    <property type="match status" value="1"/>
</dbReference>
<dbReference type="NCBIfam" id="TIGR03695">
    <property type="entry name" value="menH_SHCHC"/>
    <property type="match status" value="1"/>
</dbReference>
<dbReference type="GO" id="GO:0070205">
    <property type="term" value="F:2-succinyl-6-hydroxy-2,4-cyclohexadiene-1-carboxylate synthase activity"/>
    <property type="evidence" value="ECO:0007669"/>
    <property type="project" value="UniProtKB-UniRule"/>
</dbReference>
<dbReference type="EMBL" id="VBOR01000043">
    <property type="protein sequence ID" value="TMQ50077.1"/>
    <property type="molecule type" value="Genomic_DNA"/>
</dbReference>
<dbReference type="AlphaFoldDB" id="A0A538SFE6"/>
<dbReference type="PRINTS" id="PR00111">
    <property type="entry name" value="ABHYDROLASE"/>
</dbReference>
<keyword evidence="1 3" id="KW-0474">Menaquinone biosynthesis</keyword>
<comment type="similarity">
    <text evidence="3">Belongs to the AB hydrolase superfamily. MenH family.</text>
</comment>
<comment type="function">
    <text evidence="3">Catalyzes a proton abstraction reaction that results in 2,5-elimination of pyruvate from 2-succinyl-5-enolpyruvyl-6-hydroxy-3-cyclohexene-1-carboxylate (SEPHCHC) and the formation of 2-succinyl-6-hydroxy-2,4-cyclohexadiene-1-carboxylate (SHCHC).</text>
</comment>
<dbReference type="Proteomes" id="UP000316292">
    <property type="component" value="Unassembled WGS sequence"/>
</dbReference>
<organism evidence="5 6">
    <name type="scientific">Eiseniibacteriota bacterium</name>
    <dbReference type="NCBI Taxonomy" id="2212470"/>
    <lineage>
        <taxon>Bacteria</taxon>
        <taxon>Candidatus Eiseniibacteriota</taxon>
    </lineage>
</organism>
<dbReference type="PANTHER" id="PTHR42916:SF1">
    <property type="entry name" value="PROTEIN PHYLLO, CHLOROPLASTIC"/>
    <property type="match status" value="1"/>
</dbReference>